<accession>A0A975K745</accession>
<dbReference type="Proteomes" id="UP000681425">
    <property type="component" value="Chromosome"/>
</dbReference>
<dbReference type="FunFam" id="3.90.850.10:FF:000002">
    <property type="entry name" value="2-hydroxyhepta-2,4-diene-1,7-dioate isomerase"/>
    <property type="match status" value="1"/>
</dbReference>
<dbReference type="InterPro" id="IPR051121">
    <property type="entry name" value="FAH"/>
</dbReference>
<organism evidence="4 5">
    <name type="scientific">Sphingobium phenoxybenzoativorans</name>
    <dbReference type="NCBI Taxonomy" id="1592790"/>
    <lineage>
        <taxon>Bacteria</taxon>
        <taxon>Pseudomonadati</taxon>
        <taxon>Pseudomonadota</taxon>
        <taxon>Alphaproteobacteria</taxon>
        <taxon>Sphingomonadales</taxon>
        <taxon>Sphingomonadaceae</taxon>
        <taxon>Sphingobium</taxon>
    </lineage>
</organism>
<evidence type="ECO:0000256" key="2">
    <source>
        <dbReference type="ARBA" id="ARBA00022723"/>
    </source>
</evidence>
<proteinExistence type="inferred from homology"/>
<dbReference type="PANTHER" id="PTHR42796">
    <property type="entry name" value="FUMARYLACETOACETATE HYDROLASE DOMAIN-CONTAINING PROTEIN 2A-RELATED"/>
    <property type="match status" value="1"/>
</dbReference>
<evidence type="ECO:0000259" key="3">
    <source>
        <dbReference type="Pfam" id="PF01557"/>
    </source>
</evidence>
<evidence type="ECO:0000256" key="1">
    <source>
        <dbReference type="ARBA" id="ARBA00010211"/>
    </source>
</evidence>
<dbReference type="RefSeq" id="WP_212609237.1">
    <property type="nucleotide sequence ID" value="NZ_CP073910.1"/>
</dbReference>
<dbReference type="PANTHER" id="PTHR42796:SF4">
    <property type="entry name" value="FUMARYLACETOACETATE HYDROLASE DOMAIN-CONTAINING PROTEIN 2A"/>
    <property type="match status" value="1"/>
</dbReference>
<dbReference type="Pfam" id="PF01557">
    <property type="entry name" value="FAA_hydrolase"/>
    <property type="match status" value="1"/>
</dbReference>
<dbReference type="GO" id="GO:0046872">
    <property type="term" value="F:metal ion binding"/>
    <property type="evidence" value="ECO:0007669"/>
    <property type="project" value="UniProtKB-KW"/>
</dbReference>
<comment type="similarity">
    <text evidence="1">Belongs to the FAH family.</text>
</comment>
<sequence length="289" mass="31172">MPLAVVSKDGKKRLGKVFGDHVVDLSIADPGLPSDVISFLEAGGQAIERFEAVQADSAGALALDAVTFHAPLHRPEKFLAIGMNYGEHAKEAVSLGYEAPAYQLWFNKQVSCINDPFADVVMPRVSADLDYEAELAVVIGKTCRHVTAADAASVIGGYMVANDVSVRDWQRRSSTMTLGKSFDTHGPIGPWLTLAHEIGDPHALRLRMLVNGEERQNDITGHMIHNIYDQIAYLSTVMTLKPGDILSTGTPSGVGVAHEPPRFVQVGDVMRVEIEGLGHIENTVIAEPA</sequence>
<keyword evidence="4" id="KW-0378">Hydrolase</keyword>
<keyword evidence="5" id="KW-1185">Reference proteome</keyword>
<keyword evidence="2" id="KW-0479">Metal-binding</keyword>
<evidence type="ECO:0000313" key="5">
    <source>
        <dbReference type="Proteomes" id="UP000681425"/>
    </source>
</evidence>
<gene>
    <name evidence="4" type="ORF">KFK14_22685</name>
</gene>
<dbReference type="KEGG" id="spph:KFK14_22685"/>
<dbReference type="GO" id="GO:0016787">
    <property type="term" value="F:hydrolase activity"/>
    <property type="evidence" value="ECO:0007669"/>
    <property type="project" value="UniProtKB-KW"/>
</dbReference>
<dbReference type="GO" id="GO:0019752">
    <property type="term" value="P:carboxylic acid metabolic process"/>
    <property type="evidence" value="ECO:0007669"/>
    <property type="project" value="UniProtKB-ARBA"/>
</dbReference>
<dbReference type="InterPro" id="IPR011234">
    <property type="entry name" value="Fumarylacetoacetase-like_C"/>
</dbReference>
<name>A0A975K745_9SPHN</name>
<feature type="domain" description="Fumarylacetoacetase-like C-terminal" evidence="3">
    <location>
        <begin position="78"/>
        <end position="284"/>
    </location>
</feature>
<dbReference type="GO" id="GO:0016853">
    <property type="term" value="F:isomerase activity"/>
    <property type="evidence" value="ECO:0007669"/>
    <property type="project" value="UniProtKB-ARBA"/>
</dbReference>
<dbReference type="Gene3D" id="3.90.850.10">
    <property type="entry name" value="Fumarylacetoacetase-like, C-terminal domain"/>
    <property type="match status" value="1"/>
</dbReference>
<dbReference type="InterPro" id="IPR036663">
    <property type="entry name" value="Fumarylacetoacetase_C_sf"/>
</dbReference>
<evidence type="ECO:0000313" key="4">
    <source>
        <dbReference type="EMBL" id="QUT05717.1"/>
    </source>
</evidence>
<reference evidence="4" key="1">
    <citation type="submission" date="2021-04" db="EMBL/GenBank/DDBJ databases">
        <title>Isolation of p-tert-butylphenol degrading bacteria Sphingobium phenoxybenzoativorans Tas13 from active sludge.</title>
        <authorList>
            <person name="Li Y."/>
        </authorList>
    </citation>
    <scope>NUCLEOTIDE SEQUENCE</scope>
    <source>
        <strain evidence="4">Tas13</strain>
    </source>
</reference>
<dbReference type="SUPFAM" id="SSF56529">
    <property type="entry name" value="FAH"/>
    <property type="match status" value="1"/>
</dbReference>
<protein>
    <submittedName>
        <fullName evidence="4">Fumarylacetoacetate hydrolase family protein</fullName>
    </submittedName>
</protein>
<dbReference type="EMBL" id="CP073910">
    <property type="protein sequence ID" value="QUT05717.1"/>
    <property type="molecule type" value="Genomic_DNA"/>
</dbReference>
<dbReference type="AlphaFoldDB" id="A0A975K745"/>